<reference evidence="16" key="1">
    <citation type="submission" date="2023-03" db="EMBL/GenBank/DDBJ databases">
        <title>Massive genome expansion in bonnet fungi (Mycena s.s.) driven by repeated elements and novel gene families across ecological guilds.</title>
        <authorList>
            <consortium name="Lawrence Berkeley National Laboratory"/>
            <person name="Harder C.B."/>
            <person name="Miyauchi S."/>
            <person name="Viragh M."/>
            <person name="Kuo A."/>
            <person name="Thoen E."/>
            <person name="Andreopoulos B."/>
            <person name="Lu D."/>
            <person name="Skrede I."/>
            <person name="Drula E."/>
            <person name="Henrissat B."/>
            <person name="Morin E."/>
            <person name="Kohler A."/>
            <person name="Barry K."/>
            <person name="LaButti K."/>
            <person name="Morin E."/>
            <person name="Salamov A."/>
            <person name="Lipzen A."/>
            <person name="Mereny Z."/>
            <person name="Hegedus B."/>
            <person name="Baldrian P."/>
            <person name="Stursova M."/>
            <person name="Weitz H."/>
            <person name="Taylor A."/>
            <person name="Grigoriev I.V."/>
            <person name="Nagy L.G."/>
            <person name="Martin F."/>
            <person name="Kauserud H."/>
        </authorList>
    </citation>
    <scope>NUCLEOTIDE SEQUENCE</scope>
    <source>
        <strain evidence="16">9144</strain>
    </source>
</reference>
<accession>A0AAD6YID9</accession>
<comment type="cofactor">
    <cofactor evidence="1 14">
        <name>heme</name>
        <dbReference type="ChEBI" id="CHEBI:30413"/>
    </cofactor>
</comment>
<keyword evidence="5 14" id="KW-0349">Heme</keyword>
<dbReference type="PANTHER" id="PTHR46300">
    <property type="entry name" value="P450, PUTATIVE (EUROFUNG)-RELATED-RELATED"/>
    <property type="match status" value="1"/>
</dbReference>
<dbReference type="GO" id="GO:0004497">
    <property type="term" value="F:monooxygenase activity"/>
    <property type="evidence" value="ECO:0007669"/>
    <property type="project" value="UniProtKB-KW"/>
</dbReference>
<feature type="binding site" description="axial binding residue" evidence="14">
    <location>
        <position position="441"/>
    </location>
    <ligand>
        <name>heme</name>
        <dbReference type="ChEBI" id="CHEBI:30413"/>
    </ligand>
    <ligandPart>
        <name>Fe</name>
        <dbReference type="ChEBI" id="CHEBI:18248"/>
    </ligandPart>
</feature>
<dbReference type="PRINTS" id="PR00385">
    <property type="entry name" value="P450"/>
</dbReference>
<dbReference type="InterPro" id="IPR002401">
    <property type="entry name" value="Cyt_P450_E_grp-I"/>
</dbReference>
<evidence type="ECO:0000256" key="7">
    <source>
        <dbReference type="ARBA" id="ARBA00022723"/>
    </source>
</evidence>
<evidence type="ECO:0000256" key="14">
    <source>
        <dbReference type="PIRSR" id="PIRSR602401-1"/>
    </source>
</evidence>
<evidence type="ECO:0000256" key="12">
    <source>
        <dbReference type="ARBA" id="ARBA00023136"/>
    </source>
</evidence>
<dbReference type="CDD" id="cd11065">
    <property type="entry name" value="CYP64-like"/>
    <property type="match status" value="1"/>
</dbReference>
<proteinExistence type="inferred from homology"/>
<evidence type="ECO:0000256" key="1">
    <source>
        <dbReference type="ARBA" id="ARBA00001971"/>
    </source>
</evidence>
<evidence type="ECO:0000256" key="5">
    <source>
        <dbReference type="ARBA" id="ARBA00022617"/>
    </source>
</evidence>
<comment type="caution">
    <text evidence="16">The sequence shown here is derived from an EMBL/GenBank/DDBJ whole genome shotgun (WGS) entry which is preliminary data.</text>
</comment>
<dbReference type="InterPro" id="IPR036396">
    <property type="entry name" value="Cyt_P450_sf"/>
</dbReference>
<dbReference type="Proteomes" id="UP001219525">
    <property type="component" value="Unassembled WGS sequence"/>
</dbReference>
<dbReference type="PROSITE" id="PS00086">
    <property type="entry name" value="CYTOCHROME_P450"/>
    <property type="match status" value="1"/>
</dbReference>
<keyword evidence="10 14" id="KW-0408">Iron</keyword>
<keyword evidence="17" id="KW-1185">Reference proteome</keyword>
<dbReference type="InterPro" id="IPR001128">
    <property type="entry name" value="Cyt_P450"/>
</dbReference>
<dbReference type="Pfam" id="PF00067">
    <property type="entry name" value="p450"/>
    <property type="match status" value="1"/>
</dbReference>
<dbReference type="GO" id="GO:0020037">
    <property type="term" value="F:heme binding"/>
    <property type="evidence" value="ECO:0007669"/>
    <property type="project" value="InterPro"/>
</dbReference>
<dbReference type="PANTHER" id="PTHR46300:SF2">
    <property type="entry name" value="CYTOCHROME P450 MONOOXYGENASE ALNH-RELATED"/>
    <property type="match status" value="1"/>
</dbReference>
<keyword evidence="8" id="KW-1133">Transmembrane helix</keyword>
<evidence type="ECO:0000313" key="16">
    <source>
        <dbReference type="EMBL" id="KAJ7212092.1"/>
    </source>
</evidence>
<evidence type="ECO:0000256" key="10">
    <source>
        <dbReference type="ARBA" id="ARBA00023004"/>
    </source>
</evidence>
<dbReference type="PRINTS" id="PR00463">
    <property type="entry name" value="EP450I"/>
</dbReference>
<dbReference type="GO" id="GO:0016705">
    <property type="term" value="F:oxidoreductase activity, acting on paired donors, with incorporation or reduction of molecular oxygen"/>
    <property type="evidence" value="ECO:0007669"/>
    <property type="project" value="InterPro"/>
</dbReference>
<dbReference type="AlphaFoldDB" id="A0AAD6YID9"/>
<evidence type="ECO:0000313" key="17">
    <source>
        <dbReference type="Proteomes" id="UP001219525"/>
    </source>
</evidence>
<comment type="similarity">
    <text evidence="4 15">Belongs to the cytochrome P450 family.</text>
</comment>
<keyword evidence="7 14" id="KW-0479">Metal-binding</keyword>
<dbReference type="GO" id="GO:0016020">
    <property type="term" value="C:membrane"/>
    <property type="evidence" value="ECO:0007669"/>
    <property type="project" value="UniProtKB-SubCell"/>
</dbReference>
<evidence type="ECO:0000256" key="15">
    <source>
        <dbReference type="RuleBase" id="RU000461"/>
    </source>
</evidence>
<dbReference type="Gene3D" id="1.10.630.10">
    <property type="entry name" value="Cytochrome P450"/>
    <property type="match status" value="1"/>
</dbReference>
<evidence type="ECO:0000256" key="8">
    <source>
        <dbReference type="ARBA" id="ARBA00022989"/>
    </source>
</evidence>
<dbReference type="GO" id="GO:0005506">
    <property type="term" value="F:iron ion binding"/>
    <property type="evidence" value="ECO:0007669"/>
    <property type="project" value="InterPro"/>
</dbReference>
<evidence type="ECO:0000256" key="4">
    <source>
        <dbReference type="ARBA" id="ARBA00010617"/>
    </source>
</evidence>
<keyword evidence="12" id="KW-0472">Membrane</keyword>
<dbReference type="InterPro" id="IPR050364">
    <property type="entry name" value="Cytochrome_P450_fung"/>
</dbReference>
<evidence type="ECO:0000256" key="6">
    <source>
        <dbReference type="ARBA" id="ARBA00022692"/>
    </source>
</evidence>
<keyword evidence="9 15" id="KW-0560">Oxidoreductase</keyword>
<keyword evidence="6" id="KW-0812">Transmembrane</keyword>
<dbReference type="InterPro" id="IPR017972">
    <property type="entry name" value="Cyt_P450_CS"/>
</dbReference>
<evidence type="ECO:0000256" key="13">
    <source>
        <dbReference type="ARBA" id="ARBA00023180"/>
    </source>
</evidence>
<dbReference type="SUPFAM" id="SSF48264">
    <property type="entry name" value="Cytochrome P450"/>
    <property type="match status" value="1"/>
</dbReference>
<gene>
    <name evidence="16" type="ORF">GGX14DRAFT_542620</name>
</gene>
<evidence type="ECO:0000256" key="3">
    <source>
        <dbReference type="ARBA" id="ARBA00005179"/>
    </source>
</evidence>
<comment type="pathway">
    <text evidence="3">Secondary metabolite biosynthesis.</text>
</comment>
<organism evidence="16 17">
    <name type="scientific">Mycena pura</name>
    <dbReference type="NCBI Taxonomy" id="153505"/>
    <lineage>
        <taxon>Eukaryota</taxon>
        <taxon>Fungi</taxon>
        <taxon>Dikarya</taxon>
        <taxon>Basidiomycota</taxon>
        <taxon>Agaricomycotina</taxon>
        <taxon>Agaricomycetes</taxon>
        <taxon>Agaricomycetidae</taxon>
        <taxon>Agaricales</taxon>
        <taxon>Marasmiineae</taxon>
        <taxon>Mycenaceae</taxon>
        <taxon>Mycena</taxon>
    </lineage>
</organism>
<evidence type="ECO:0000256" key="9">
    <source>
        <dbReference type="ARBA" id="ARBA00023002"/>
    </source>
</evidence>
<protein>
    <submittedName>
        <fullName evidence="16">Cytochrome P450</fullName>
    </submittedName>
</protein>
<comment type="subcellular location">
    <subcellularLocation>
        <location evidence="2">Membrane</location>
        <topology evidence="2">Single-pass membrane protein</topology>
    </subcellularLocation>
</comment>
<keyword evidence="11 15" id="KW-0503">Monooxygenase</keyword>
<evidence type="ECO:0000256" key="11">
    <source>
        <dbReference type="ARBA" id="ARBA00023033"/>
    </source>
</evidence>
<keyword evidence="13" id="KW-0325">Glycoprotein</keyword>
<sequence>MDHLGSIALSFIAVALLSIFYEKVFGARSVGHSASLPFPPGPPSLPIIGNFLQLHTNYSWLTYADWGRQYGPIVYACTFGQHIIVVNSLKVATELFEKRSRVYSSRPDVPMLKLMGWDFNMAWLPYGDKWRRYRRMSQQHFHRDASQTHRSTQLKKIHDMLRGLLSSPENFRQHIRTVAGAIIMSTVYGYDVKPINDRFVTLAEKAVDKLSESVFPGATAVNTFPFLRHLPGWLPGCGFQRFAADCRQLISEMQQAPLDYVQQNMREDKDSQSITAKILAASEARGHTDLKMIREVTALIYAAGADTTPSALATFFLTMALSPEVQKKAQNEIDAVVGTHRLPDFEDRPKLTYVEALYREVLRWRPVAPLSVTRETSADDVYEGYFIPKGATVIVNTWAMSRDESIYQEPERFMPERYFTADGKLNDDQVTIVFGFGRRICVGRYSADNTLWATIVSILSTFDIAKAKNAEGNEIDIDPSAYSDGHISHPAPFECSITPRSEAVRNLIQSTAEDVFEL</sequence>
<evidence type="ECO:0000256" key="2">
    <source>
        <dbReference type="ARBA" id="ARBA00004167"/>
    </source>
</evidence>
<name>A0AAD6YID9_9AGAR</name>
<dbReference type="EMBL" id="JARJCW010000024">
    <property type="protein sequence ID" value="KAJ7212092.1"/>
    <property type="molecule type" value="Genomic_DNA"/>
</dbReference>